<keyword evidence="3" id="KW-0597">Phosphoprotein</keyword>
<reference evidence="10 11" key="1">
    <citation type="submission" date="2016-06" db="EMBL/GenBank/DDBJ databases">
        <title>Three novel species with peptidoglycan cell walls form the new genus Lacunisphaera gen. nov. in the family Opitutaceae of the verrucomicrobial subdivision 4.</title>
        <authorList>
            <person name="Rast P."/>
            <person name="Gloeckner I."/>
            <person name="Jogler M."/>
            <person name="Boedeker C."/>
            <person name="Jeske O."/>
            <person name="Wiegand S."/>
            <person name="Reinhardt R."/>
            <person name="Schumann P."/>
            <person name="Rohde M."/>
            <person name="Spring S."/>
            <person name="Gloeckner F.O."/>
            <person name="Jogler C."/>
        </authorList>
    </citation>
    <scope>NUCLEOTIDE SEQUENCE [LARGE SCALE GENOMIC DNA]</scope>
    <source>
        <strain evidence="10 11">IG16b</strain>
    </source>
</reference>
<dbReference type="Gene3D" id="3.30.450.20">
    <property type="entry name" value="PAS domain"/>
    <property type="match status" value="1"/>
</dbReference>
<evidence type="ECO:0000256" key="6">
    <source>
        <dbReference type="SAM" id="Coils"/>
    </source>
</evidence>
<protein>
    <recommendedName>
        <fullName evidence="2">histidine kinase</fullName>
        <ecNumber evidence="2">2.7.13.3</ecNumber>
    </recommendedName>
</protein>
<keyword evidence="4 10" id="KW-0808">Transferase</keyword>
<dbReference type="Gene3D" id="3.30.565.10">
    <property type="entry name" value="Histidine kinase-like ATPase, C-terminal domain"/>
    <property type="match status" value="1"/>
</dbReference>
<keyword evidence="5 10" id="KW-0418">Kinase</keyword>
<evidence type="ECO:0000256" key="2">
    <source>
        <dbReference type="ARBA" id="ARBA00012438"/>
    </source>
</evidence>
<dbReference type="InterPro" id="IPR000700">
    <property type="entry name" value="PAS-assoc_C"/>
</dbReference>
<dbReference type="SUPFAM" id="SSF55785">
    <property type="entry name" value="PYP-like sensor domain (PAS domain)"/>
    <property type="match status" value="1"/>
</dbReference>
<dbReference type="InterPro" id="IPR032710">
    <property type="entry name" value="NTF2-like_dom_sf"/>
</dbReference>
<dbReference type="InterPro" id="IPR037401">
    <property type="entry name" value="SnoaL-like"/>
</dbReference>
<evidence type="ECO:0000256" key="4">
    <source>
        <dbReference type="ARBA" id="ARBA00022679"/>
    </source>
</evidence>
<evidence type="ECO:0000259" key="7">
    <source>
        <dbReference type="PROSITE" id="PS50109"/>
    </source>
</evidence>
<dbReference type="InterPro" id="IPR001610">
    <property type="entry name" value="PAC"/>
</dbReference>
<dbReference type="Proteomes" id="UP000095228">
    <property type="component" value="Chromosome"/>
</dbReference>
<dbReference type="PROSITE" id="PS50109">
    <property type="entry name" value="HIS_KIN"/>
    <property type="match status" value="1"/>
</dbReference>
<keyword evidence="11" id="KW-1185">Reference proteome</keyword>
<dbReference type="CDD" id="cd00130">
    <property type="entry name" value="PAS"/>
    <property type="match status" value="1"/>
</dbReference>
<dbReference type="SUPFAM" id="SSF55874">
    <property type="entry name" value="ATPase domain of HSP90 chaperone/DNA topoisomerase II/histidine kinase"/>
    <property type="match status" value="1"/>
</dbReference>
<dbReference type="PANTHER" id="PTHR43304:SF1">
    <property type="entry name" value="PAC DOMAIN-CONTAINING PROTEIN"/>
    <property type="match status" value="1"/>
</dbReference>
<dbReference type="SMART" id="SM00091">
    <property type="entry name" value="PAS"/>
    <property type="match status" value="1"/>
</dbReference>
<dbReference type="InterPro" id="IPR005467">
    <property type="entry name" value="His_kinase_dom"/>
</dbReference>
<dbReference type="InterPro" id="IPR036890">
    <property type="entry name" value="HATPase_C_sf"/>
</dbReference>
<dbReference type="NCBIfam" id="TIGR00229">
    <property type="entry name" value="sensory_box"/>
    <property type="match status" value="1"/>
</dbReference>
<evidence type="ECO:0000259" key="8">
    <source>
        <dbReference type="PROSITE" id="PS50112"/>
    </source>
</evidence>
<dbReference type="Pfam" id="PF13426">
    <property type="entry name" value="PAS_9"/>
    <property type="match status" value="1"/>
</dbReference>
<dbReference type="InterPro" id="IPR000014">
    <property type="entry name" value="PAS"/>
</dbReference>
<dbReference type="InterPro" id="IPR052162">
    <property type="entry name" value="Sensor_kinase/Photoreceptor"/>
</dbReference>
<dbReference type="PATRIC" id="fig|1838286.3.peg.1813"/>
<dbReference type="AlphaFoldDB" id="A0A1D8AV25"/>
<dbReference type="OrthoDB" id="9815750at2"/>
<dbReference type="SUPFAM" id="SSF54427">
    <property type="entry name" value="NTF2-like"/>
    <property type="match status" value="1"/>
</dbReference>
<dbReference type="Pfam" id="PF13474">
    <property type="entry name" value="SnoaL_3"/>
    <property type="match status" value="1"/>
</dbReference>
<dbReference type="RefSeq" id="WP_083270223.1">
    <property type="nucleotide sequence ID" value="NZ_CP016094.1"/>
</dbReference>
<dbReference type="InterPro" id="IPR003594">
    <property type="entry name" value="HATPase_dom"/>
</dbReference>
<dbReference type="PRINTS" id="PR00344">
    <property type="entry name" value="BCTRLSENSOR"/>
</dbReference>
<proteinExistence type="predicted"/>
<gene>
    <name evidence="10" type="primary">tmoS</name>
    <name evidence="10" type="ORF">Verru16b_01801</name>
</gene>
<evidence type="ECO:0000313" key="10">
    <source>
        <dbReference type="EMBL" id="AOS44733.1"/>
    </source>
</evidence>
<feature type="coiled-coil region" evidence="6">
    <location>
        <begin position="287"/>
        <end position="315"/>
    </location>
</feature>
<dbReference type="STRING" id="1838286.Verru16b_01801"/>
<comment type="catalytic activity">
    <reaction evidence="1">
        <text>ATP + protein L-histidine = ADP + protein N-phospho-L-histidine.</text>
        <dbReference type="EC" id="2.7.13.3"/>
    </reaction>
</comment>
<dbReference type="Pfam" id="PF02518">
    <property type="entry name" value="HATPase_c"/>
    <property type="match status" value="1"/>
</dbReference>
<dbReference type="PROSITE" id="PS50113">
    <property type="entry name" value="PAC"/>
    <property type="match status" value="1"/>
</dbReference>
<dbReference type="Gene3D" id="1.10.287.130">
    <property type="match status" value="1"/>
</dbReference>
<feature type="domain" description="PAS" evidence="8">
    <location>
        <begin position="175"/>
        <end position="246"/>
    </location>
</feature>
<dbReference type="SMART" id="SM00086">
    <property type="entry name" value="PAC"/>
    <property type="match status" value="1"/>
</dbReference>
<dbReference type="InterPro" id="IPR004358">
    <property type="entry name" value="Sig_transdc_His_kin-like_C"/>
</dbReference>
<sequence>MFTPSPAARPDQRADHAEIQRLFEEYITLYAGRDDRLTTCFSEDFSGFTGGGDFLVDDRAEWVAITRQDFAQVKEPLRIEHKDLRIQPLSATIAVVTAFFAIHLPIKDHVLSRETARLVLVFHREAGNWKIAHSSISIPYHLVRAGEVYPMQALTERNQELENLVAERTVQLQTSEGRYRSILAASPDDITITDKDGRILMVSPSAYTLFGYERTTAFDQRTVLDFIVPEERPLARQHWVDRLEGRRKGPAEYRGLRADGSTIAIEVNAEFIRDAAGAPTGMVIIIRDLTERKKADAERERLEALNQQLQKAESLGRMAGAIAHTFNNQLHTVMMSLDLALGDLRREDGPGPAQKINLALSAARKAAEVSSQMLTYLGQSAATRQSLDLAETCRRGLGLVQAAMPPEVKLATAFPCPGPLVHADARQLQHVVTNLVTNAWEASGAAPCVVNLAIKTVDAAALPTENRVPLEFQPQGTTYACLEVADEGCGIPAPDIGKVFDPFFTTKFTGRGLGLAMVLGMVRANKGAIAVESAPQRGTVFRVYLPVVAR</sequence>
<feature type="domain" description="Histidine kinase" evidence="7">
    <location>
        <begin position="321"/>
        <end position="549"/>
    </location>
</feature>
<dbReference type="Gene3D" id="3.10.450.50">
    <property type="match status" value="1"/>
</dbReference>
<evidence type="ECO:0000256" key="3">
    <source>
        <dbReference type="ARBA" id="ARBA00022553"/>
    </source>
</evidence>
<feature type="domain" description="PAC" evidence="9">
    <location>
        <begin position="249"/>
        <end position="301"/>
    </location>
</feature>
<dbReference type="GO" id="GO:0004673">
    <property type="term" value="F:protein histidine kinase activity"/>
    <property type="evidence" value="ECO:0007669"/>
    <property type="project" value="UniProtKB-EC"/>
</dbReference>
<evidence type="ECO:0000313" key="11">
    <source>
        <dbReference type="Proteomes" id="UP000095228"/>
    </source>
</evidence>
<keyword evidence="6" id="KW-0175">Coiled coil</keyword>
<evidence type="ECO:0000256" key="1">
    <source>
        <dbReference type="ARBA" id="ARBA00000085"/>
    </source>
</evidence>
<dbReference type="InterPro" id="IPR035965">
    <property type="entry name" value="PAS-like_dom_sf"/>
</dbReference>
<evidence type="ECO:0000256" key="5">
    <source>
        <dbReference type="ARBA" id="ARBA00022777"/>
    </source>
</evidence>
<dbReference type="SMART" id="SM00387">
    <property type="entry name" value="HATPase_c"/>
    <property type="match status" value="1"/>
</dbReference>
<accession>A0A1D8AV25</accession>
<dbReference type="KEGG" id="obg:Verru16b_01801"/>
<dbReference type="EC" id="2.7.13.3" evidence="2"/>
<dbReference type="EMBL" id="CP016094">
    <property type="protein sequence ID" value="AOS44733.1"/>
    <property type="molecule type" value="Genomic_DNA"/>
</dbReference>
<evidence type="ECO:0000259" key="9">
    <source>
        <dbReference type="PROSITE" id="PS50113"/>
    </source>
</evidence>
<name>A0A1D8AV25_9BACT</name>
<dbReference type="PANTHER" id="PTHR43304">
    <property type="entry name" value="PHYTOCHROME-LIKE PROTEIN CPH1"/>
    <property type="match status" value="1"/>
</dbReference>
<dbReference type="PROSITE" id="PS50112">
    <property type="entry name" value="PAS"/>
    <property type="match status" value="1"/>
</dbReference>
<organism evidence="10 11">
    <name type="scientific">Lacunisphaera limnophila</name>
    <dbReference type="NCBI Taxonomy" id="1838286"/>
    <lineage>
        <taxon>Bacteria</taxon>
        <taxon>Pseudomonadati</taxon>
        <taxon>Verrucomicrobiota</taxon>
        <taxon>Opitutia</taxon>
        <taxon>Opitutales</taxon>
        <taxon>Opitutaceae</taxon>
        <taxon>Lacunisphaera</taxon>
    </lineage>
</organism>